<dbReference type="PANTHER" id="PTHR43229:SF2">
    <property type="entry name" value="NODULATION PROTEIN J"/>
    <property type="match status" value="1"/>
</dbReference>
<dbReference type="PANTHER" id="PTHR43229">
    <property type="entry name" value="NODULATION PROTEIN J"/>
    <property type="match status" value="1"/>
</dbReference>
<dbReference type="RefSeq" id="WP_129225437.1">
    <property type="nucleotide sequence ID" value="NZ_SDOZ01000002.1"/>
</dbReference>
<feature type="transmembrane region" description="Helical" evidence="5">
    <location>
        <begin position="184"/>
        <end position="204"/>
    </location>
</feature>
<evidence type="ECO:0000256" key="4">
    <source>
        <dbReference type="ARBA" id="ARBA00023136"/>
    </source>
</evidence>
<dbReference type="InterPro" id="IPR051784">
    <property type="entry name" value="Nod_factor_ABC_transporter"/>
</dbReference>
<evidence type="ECO:0000256" key="2">
    <source>
        <dbReference type="ARBA" id="ARBA00022692"/>
    </source>
</evidence>
<comment type="subcellular location">
    <subcellularLocation>
        <location evidence="1">Membrane</location>
        <topology evidence="1">Multi-pass membrane protein</topology>
    </subcellularLocation>
</comment>
<dbReference type="AlphaFoldDB" id="A0A4Q2KBX6"/>
<dbReference type="OrthoDB" id="162334at2"/>
<gene>
    <name evidence="7" type="ORF">ESZ91_06765</name>
</gene>
<organism evidence="7 8">
    <name type="scientific">Candidatus Borkfalkia ceftriaxoniphila</name>
    <dbReference type="NCBI Taxonomy" id="2508949"/>
    <lineage>
        <taxon>Bacteria</taxon>
        <taxon>Bacillati</taxon>
        <taxon>Bacillota</taxon>
        <taxon>Clostridia</taxon>
        <taxon>Christensenellales</taxon>
        <taxon>Christensenellaceae</taxon>
        <taxon>Candidatus Borkfalkia</taxon>
    </lineage>
</organism>
<accession>A0A4Q2KBX6</accession>
<dbReference type="InterPro" id="IPR000412">
    <property type="entry name" value="ABC_2_transport"/>
</dbReference>
<name>A0A4Q2KBX6_9FIRM</name>
<feature type="transmembrane region" description="Helical" evidence="5">
    <location>
        <begin position="268"/>
        <end position="292"/>
    </location>
</feature>
<evidence type="ECO:0000313" key="7">
    <source>
        <dbReference type="EMBL" id="RXZ62088.1"/>
    </source>
</evidence>
<evidence type="ECO:0000256" key="3">
    <source>
        <dbReference type="ARBA" id="ARBA00022989"/>
    </source>
</evidence>
<reference evidence="7 8" key="1">
    <citation type="journal article" date="2019" name="Gut">
        <title>Antibiotics-induced monodominance of a novel gut bacterial order.</title>
        <authorList>
            <person name="Hildebrand F."/>
            <person name="Moitinho-Silva L."/>
            <person name="Blasche S."/>
            <person name="Jahn M.T."/>
            <person name="Gossmann T.I."/>
            <person name="Heuerta-Cepas J."/>
            <person name="Hercog R."/>
            <person name="Luetge M."/>
            <person name="Bahram M."/>
            <person name="Pryszlak A."/>
            <person name="Alves R.J."/>
            <person name="Waszak S.M."/>
            <person name="Zhu A."/>
            <person name="Ye L."/>
            <person name="Costea P.I."/>
            <person name="Aalvink S."/>
            <person name="Belzer C."/>
            <person name="Forslund S.K."/>
            <person name="Sunagawa S."/>
            <person name="Hentschel U."/>
            <person name="Merten C."/>
            <person name="Patil K.R."/>
            <person name="Benes V."/>
            <person name="Bork P."/>
        </authorList>
    </citation>
    <scope>NUCLEOTIDE SEQUENCE [LARGE SCALE GENOMIC DNA]</scope>
    <source>
        <strain evidence="7 8">HDS1380</strain>
    </source>
</reference>
<keyword evidence="4 5" id="KW-0472">Membrane</keyword>
<feature type="domain" description="ABC-2 type transporter transmembrane" evidence="6">
    <location>
        <begin position="4"/>
        <end position="229"/>
    </location>
</feature>
<dbReference type="Proteomes" id="UP000291269">
    <property type="component" value="Unassembled WGS sequence"/>
</dbReference>
<dbReference type="EMBL" id="SDOZ01000002">
    <property type="protein sequence ID" value="RXZ62088.1"/>
    <property type="molecule type" value="Genomic_DNA"/>
</dbReference>
<feature type="transmembrane region" description="Helical" evidence="5">
    <location>
        <begin position="153"/>
        <end position="177"/>
    </location>
</feature>
<dbReference type="Pfam" id="PF01061">
    <property type="entry name" value="ABC2_membrane"/>
    <property type="match status" value="1"/>
</dbReference>
<feature type="transmembrane region" description="Helical" evidence="5">
    <location>
        <begin position="117"/>
        <end position="147"/>
    </location>
</feature>
<comment type="caution">
    <text evidence="7">The sequence shown here is derived from an EMBL/GenBank/DDBJ whole genome shotgun (WGS) entry which is preliminary data.</text>
</comment>
<dbReference type="PIRSF" id="PIRSF006648">
    <property type="entry name" value="DrrB"/>
    <property type="match status" value="1"/>
</dbReference>
<dbReference type="GO" id="GO:0043190">
    <property type="term" value="C:ATP-binding cassette (ABC) transporter complex"/>
    <property type="evidence" value="ECO:0007669"/>
    <property type="project" value="InterPro"/>
</dbReference>
<proteinExistence type="predicted"/>
<keyword evidence="8" id="KW-1185">Reference proteome</keyword>
<evidence type="ECO:0000313" key="8">
    <source>
        <dbReference type="Proteomes" id="UP000291269"/>
    </source>
</evidence>
<evidence type="ECO:0000256" key="1">
    <source>
        <dbReference type="ARBA" id="ARBA00004141"/>
    </source>
</evidence>
<sequence>MKTLSALVGRHIKMFFKDKGTFFTSLIAPLILLVLFVLFLGNVYRDSFYSSVPADIVVPDKVIEGFVGGWLLSSLLAVSCVTVAFCANMQIVQDKVTGAIGDFSVTPYKKSYLALSYYLATAAVTAAICYVALGAGFIYLACVGWYISAGDALFIVLDVFLLSLFGTALSSVICFFIKTQGGSTAVSVVVSSVYGFISGAYMPISQFANGIQIFVSLLPGTYGTGLFRNHFMGGVLAEIGNYFPPEVVDGIRTSFDCNMFFFGHKVEVGTMFLILGVTVAVLIGVYVLLHLLKKRAKN</sequence>
<dbReference type="InterPro" id="IPR013525">
    <property type="entry name" value="ABC2_TM"/>
</dbReference>
<keyword evidence="3 5" id="KW-1133">Transmembrane helix</keyword>
<feature type="transmembrane region" description="Helical" evidence="5">
    <location>
        <begin position="65"/>
        <end position="87"/>
    </location>
</feature>
<evidence type="ECO:0000256" key="5">
    <source>
        <dbReference type="SAM" id="Phobius"/>
    </source>
</evidence>
<keyword evidence="2 5" id="KW-0812">Transmembrane</keyword>
<dbReference type="GO" id="GO:0140359">
    <property type="term" value="F:ABC-type transporter activity"/>
    <property type="evidence" value="ECO:0007669"/>
    <property type="project" value="InterPro"/>
</dbReference>
<evidence type="ECO:0000259" key="6">
    <source>
        <dbReference type="Pfam" id="PF01061"/>
    </source>
</evidence>
<feature type="transmembrane region" description="Helical" evidence="5">
    <location>
        <begin position="21"/>
        <end position="45"/>
    </location>
</feature>
<protein>
    <submittedName>
        <fullName evidence="7">ABC transporter permease</fullName>
    </submittedName>
</protein>